<dbReference type="InterPro" id="IPR014710">
    <property type="entry name" value="RmlC-like_jellyroll"/>
</dbReference>
<proteinExistence type="predicted"/>
<keyword evidence="3" id="KW-0804">Transcription</keyword>
<accession>A0A410PXM5</accession>
<dbReference type="Proteomes" id="UP000287601">
    <property type="component" value="Chromosome"/>
</dbReference>
<protein>
    <submittedName>
        <fullName evidence="5">AraC family transcriptional regulator</fullName>
    </submittedName>
</protein>
<reference evidence="5 6" key="1">
    <citation type="submission" date="2019-01" db="EMBL/GenBank/DDBJ databases">
        <title>Draft genomes of a novel of Aminipila strains.</title>
        <authorList>
            <person name="Ma S."/>
        </authorList>
    </citation>
    <scope>NUCLEOTIDE SEQUENCE [LARGE SCALE GENOMIC DNA]</scope>
    <source>
        <strain evidence="6">JN-39</strain>
    </source>
</reference>
<dbReference type="GO" id="GO:0043565">
    <property type="term" value="F:sequence-specific DNA binding"/>
    <property type="evidence" value="ECO:0007669"/>
    <property type="project" value="InterPro"/>
</dbReference>
<dbReference type="AlphaFoldDB" id="A0A410PXM5"/>
<dbReference type="Gene3D" id="1.10.10.60">
    <property type="entry name" value="Homeodomain-like"/>
    <property type="match status" value="2"/>
</dbReference>
<dbReference type="InterPro" id="IPR013096">
    <property type="entry name" value="Cupin_2"/>
</dbReference>
<evidence type="ECO:0000313" key="6">
    <source>
        <dbReference type="Proteomes" id="UP000287601"/>
    </source>
</evidence>
<dbReference type="PANTHER" id="PTHR43280">
    <property type="entry name" value="ARAC-FAMILY TRANSCRIPTIONAL REGULATOR"/>
    <property type="match status" value="1"/>
</dbReference>
<dbReference type="Gene3D" id="2.60.120.10">
    <property type="entry name" value="Jelly Rolls"/>
    <property type="match status" value="1"/>
</dbReference>
<dbReference type="KEGG" id="amij:EQM06_10470"/>
<gene>
    <name evidence="5" type="ORF">EQM06_10470</name>
</gene>
<dbReference type="GO" id="GO:0003700">
    <property type="term" value="F:DNA-binding transcription factor activity"/>
    <property type="evidence" value="ECO:0007669"/>
    <property type="project" value="InterPro"/>
</dbReference>
<dbReference type="Gene3D" id="2.60.40.1500">
    <property type="entry name" value="Glycosyl hydrolase domain, family 39"/>
    <property type="match status" value="1"/>
</dbReference>
<keyword evidence="1" id="KW-0805">Transcription regulation</keyword>
<dbReference type="SMART" id="SM00342">
    <property type="entry name" value="HTH_ARAC"/>
    <property type="match status" value="1"/>
</dbReference>
<dbReference type="SUPFAM" id="SSF51182">
    <property type="entry name" value="RmlC-like cupins"/>
    <property type="match status" value="1"/>
</dbReference>
<dbReference type="OrthoDB" id="9782164at2"/>
<dbReference type="Gene3D" id="3.20.20.80">
    <property type="entry name" value="Glycosidases"/>
    <property type="match status" value="1"/>
</dbReference>
<evidence type="ECO:0000256" key="3">
    <source>
        <dbReference type="ARBA" id="ARBA00023163"/>
    </source>
</evidence>
<evidence type="ECO:0000256" key="1">
    <source>
        <dbReference type="ARBA" id="ARBA00023015"/>
    </source>
</evidence>
<dbReference type="Pfam" id="PF07883">
    <property type="entry name" value="Cupin_2"/>
    <property type="match status" value="1"/>
</dbReference>
<evidence type="ECO:0000256" key="2">
    <source>
        <dbReference type="ARBA" id="ARBA00023125"/>
    </source>
</evidence>
<feature type="domain" description="HTH araC/xylS-type" evidence="4">
    <location>
        <begin position="180"/>
        <end position="278"/>
    </location>
</feature>
<dbReference type="Pfam" id="PF12833">
    <property type="entry name" value="HTH_18"/>
    <property type="match status" value="1"/>
</dbReference>
<evidence type="ECO:0000313" key="5">
    <source>
        <dbReference type="EMBL" id="QAT43610.1"/>
    </source>
</evidence>
<dbReference type="InterPro" id="IPR009057">
    <property type="entry name" value="Homeodomain-like_sf"/>
</dbReference>
<keyword evidence="2" id="KW-0238">DNA-binding</keyword>
<dbReference type="PROSITE" id="PS01124">
    <property type="entry name" value="HTH_ARAC_FAMILY_2"/>
    <property type="match status" value="1"/>
</dbReference>
<sequence>MFGVLFKKTTYLDSFPISITIARVTEYPFHYHQDVEFIYVLKGEIRLKNVCHHYLLKEGDIFTNSGHEIHGLTATDKENVVAIIEVSNRFFTQYFPTLGKACFMSYVNNDKYLKMDTLRKMLLHILLDYSRRSFNYESTCIDQMIEVIKYLNQYFNLFAFEDRVVVNFQKDDSVAVDRISRIINYVYEHHASKITLEDLAEREHLSTFYISHLIRDYMGINFQEFLCFARVEMSEIRLLETDRKISEIAKDVGFSTTSYYEKFFTKWFGHTPLEYRQLYTSHILSPARPVRLKTLSDNQAVSLIRRCMSAVRDQEKSSSVINRLHLTVDVNPEQTPIMNIHHVLEVVITHEDYRIMGERLFNMLYDLNPSRVLVAFRPEDSEATTALIANRLSFIGYEVSTVCDTSLCCTSSAGYDSIAAAVNIFQSCFTLEKALLHCRLRDQGEPSRMLKGTPSCITSCLIPKPSFYAYRLLRNIKGKLLYWGKYYYVIKNDWSERDSYTLVVINYNDGIQHLSMRNASVYEAKDIISSFKDELNVDFSVPVESGQYVIAKYALSNSNSIFAHMSHLGFSETVPLPEAWVHMLNTEPPSQVSVENVDDKLNISSAINGAGIHIIVVKKVGRTD</sequence>
<name>A0A410PXM5_9FIRM</name>
<dbReference type="PANTHER" id="PTHR43280:SF34">
    <property type="entry name" value="ARAC-FAMILY TRANSCRIPTIONAL REGULATOR"/>
    <property type="match status" value="1"/>
</dbReference>
<dbReference type="EMBL" id="CP035281">
    <property type="protein sequence ID" value="QAT43610.1"/>
    <property type="molecule type" value="Genomic_DNA"/>
</dbReference>
<evidence type="ECO:0000259" key="4">
    <source>
        <dbReference type="PROSITE" id="PS01124"/>
    </source>
</evidence>
<dbReference type="InterPro" id="IPR020449">
    <property type="entry name" value="Tscrpt_reg_AraC-type_HTH"/>
</dbReference>
<keyword evidence="6" id="KW-1185">Reference proteome</keyword>
<dbReference type="InterPro" id="IPR011051">
    <property type="entry name" value="RmlC_Cupin_sf"/>
</dbReference>
<dbReference type="PRINTS" id="PR00032">
    <property type="entry name" value="HTHARAC"/>
</dbReference>
<dbReference type="CDD" id="cd02208">
    <property type="entry name" value="cupin_RmlC-like"/>
    <property type="match status" value="1"/>
</dbReference>
<organism evidence="5 6">
    <name type="scientific">Aminipila luticellarii</name>
    <dbReference type="NCBI Taxonomy" id="2507160"/>
    <lineage>
        <taxon>Bacteria</taxon>
        <taxon>Bacillati</taxon>
        <taxon>Bacillota</taxon>
        <taxon>Clostridia</taxon>
        <taxon>Peptostreptococcales</taxon>
        <taxon>Anaerovoracaceae</taxon>
        <taxon>Aminipila</taxon>
    </lineage>
</organism>
<dbReference type="SUPFAM" id="SSF46689">
    <property type="entry name" value="Homeodomain-like"/>
    <property type="match status" value="2"/>
</dbReference>
<dbReference type="InterPro" id="IPR018060">
    <property type="entry name" value="HTH_AraC"/>
</dbReference>